<proteinExistence type="predicted"/>
<keyword evidence="2" id="KW-1185">Reference proteome</keyword>
<dbReference type="Proteomes" id="UP001497680">
    <property type="component" value="Unassembled WGS sequence"/>
</dbReference>
<organism evidence="1 2">
    <name type="scientific">Hypoxylon rubiginosum</name>
    <dbReference type="NCBI Taxonomy" id="110542"/>
    <lineage>
        <taxon>Eukaryota</taxon>
        <taxon>Fungi</taxon>
        <taxon>Dikarya</taxon>
        <taxon>Ascomycota</taxon>
        <taxon>Pezizomycotina</taxon>
        <taxon>Sordariomycetes</taxon>
        <taxon>Xylariomycetidae</taxon>
        <taxon>Xylariales</taxon>
        <taxon>Hypoxylaceae</taxon>
        <taxon>Hypoxylon</taxon>
    </lineage>
</organism>
<comment type="caution">
    <text evidence="1">The sequence shown here is derived from an EMBL/GenBank/DDBJ whole genome shotgun (WGS) entry which is preliminary data.</text>
</comment>
<accession>A0ACC0CTC0</accession>
<reference evidence="1 2" key="1">
    <citation type="journal article" date="2022" name="New Phytol.">
        <title>Ecological generalism drives hyperdiversity of secondary metabolite gene clusters in xylarialean endophytes.</title>
        <authorList>
            <person name="Franco M.E.E."/>
            <person name="Wisecaver J.H."/>
            <person name="Arnold A.E."/>
            <person name="Ju Y.M."/>
            <person name="Slot J.C."/>
            <person name="Ahrendt S."/>
            <person name="Moore L.P."/>
            <person name="Eastman K.E."/>
            <person name="Scott K."/>
            <person name="Konkel Z."/>
            <person name="Mondo S.J."/>
            <person name="Kuo A."/>
            <person name="Hayes R.D."/>
            <person name="Haridas S."/>
            <person name="Andreopoulos B."/>
            <person name="Riley R."/>
            <person name="LaButti K."/>
            <person name="Pangilinan J."/>
            <person name="Lipzen A."/>
            <person name="Amirebrahimi M."/>
            <person name="Yan J."/>
            <person name="Adam C."/>
            <person name="Keymanesh K."/>
            <person name="Ng V."/>
            <person name="Louie K."/>
            <person name="Northen T."/>
            <person name="Drula E."/>
            <person name="Henrissat B."/>
            <person name="Hsieh H.M."/>
            <person name="Youens-Clark K."/>
            <person name="Lutzoni F."/>
            <person name="Miadlikowska J."/>
            <person name="Eastwood D.C."/>
            <person name="Hamelin R.C."/>
            <person name="Grigoriev I.V."/>
            <person name="U'Ren J.M."/>
        </authorList>
    </citation>
    <scope>NUCLEOTIDE SEQUENCE [LARGE SCALE GENOMIC DNA]</scope>
    <source>
        <strain evidence="1 2">ER1909</strain>
    </source>
</reference>
<sequence length="499" mass="55580">MAATNQSRLHVGIVGAGISGLRCADVLLSHGFRVTILEARSRIGGRICQSDELGYTVDIGPNWIHTWDSGDVHPILKLAVETNTPLHSWNEKQLIYDSAGNKLPDDKTNRLSTLLWEIIERAFKTSQAAQEKDGGKSIPSGDSLFDFITRSAAEELQDEEERRILIQMSEMWGAYVGEPVWKQSLRFAWMEECCGGEEVFVESNYSAILNRISEPAREHAQIILNAKVNSINAPSHNEHANKSVTLETEDGKEYTFDQVVMSTPLGWLQKNMDCFQPALPPRLTSAIHSLKLSQLEKVFITFPSAFWISDHTTDSFPAYTNWLTPSYATDTNPQGWPQEIWNLASFAAPNDRPTILFYLYGDCSRHIVESVHGKSRDEKFAFLREFFYPYYSRLPGFDAASGACEPKAILATEWLKDDLCGNASYCNFQVGVEEADQDILALRQGCGDRGLWFCGEHAAPFEECGTVAGAYLSGQSVGEKIVALYDGKSTCTREVNGSA</sequence>
<gene>
    <name evidence="1" type="ORF">F4821DRAFT_271662</name>
</gene>
<evidence type="ECO:0000313" key="2">
    <source>
        <dbReference type="Proteomes" id="UP001497680"/>
    </source>
</evidence>
<protein>
    <submittedName>
        <fullName evidence="1">FAD/NAD(P)-binding domain-containing protein</fullName>
    </submittedName>
</protein>
<dbReference type="EMBL" id="MU394349">
    <property type="protein sequence ID" value="KAI6083624.1"/>
    <property type="molecule type" value="Genomic_DNA"/>
</dbReference>
<evidence type="ECO:0000313" key="1">
    <source>
        <dbReference type="EMBL" id="KAI6083624.1"/>
    </source>
</evidence>
<name>A0ACC0CTC0_9PEZI</name>